<proteinExistence type="predicted"/>
<dbReference type="RefSeq" id="WP_153350788.1">
    <property type="nucleotide sequence ID" value="NZ_WIVX01000006.1"/>
</dbReference>
<evidence type="ECO:0000313" key="2">
    <source>
        <dbReference type="Proteomes" id="UP000470186"/>
    </source>
</evidence>
<gene>
    <name evidence="1" type="ORF">GHO30_02615</name>
</gene>
<dbReference type="AlphaFoldDB" id="A0A7X1Y4X0"/>
<sequence>MTQLQAKKNFRRVAAEENLSTWSAAVFGYGEKVNIFLPRYVHQNTRLGTIQALSTQIRDVASQLVAQVHAEYEDDDDVFEPVDDKGDDIRARVEALREDKLGVRVLENIQDEQQALEPGLLRAVAAVLERHKNDPTFDAFDMARSLMSELNPTMAMARRALNEWEGRR</sequence>
<name>A0A7X1Y4X0_9PSED</name>
<dbReference type="EMBL" id="WIVX01000006">
    <property type="protein sequence ID" value="MQU30301.1"/>
    <property type="molecule type" value="Genomic_DNA"/>
</dbReference>
<reference evidence="1 2" key="1">
    <citation type="submission" date="2019-10" db="EMBL/GenBank/DDBJ databases">
        <title>Evaluation of single-gene subtyping targets for Pseudomonas.</title>
        <authorList>
            <person name="Reichler S.J."/>
            <person name="Orsi R.H."/>
            <person name="Wiedmann M."/>
            <person name="Martin N.H."/>
            <person name="Murphy S.I."/>
        </authorList>
    </citation>
    <scope>NUCLEOTIDE SEQUENCE [LARGE SCALE GENOMIC DNA]</scope>
    <source>
        <strain evidence="1 2">FSL R10-2107</strain>
    </source>
</reference>
<evidence type="ECO:0000313" key="1">
    <source>
        <dbReference type="EMBL" id="MQU30301.1"/>
    </source>
</evidence>
<keyword evidence="2" id="KW-1185">Reference proteome</keyword>
<organism evidence="1 2">
    <name type="scientific">Pseudomonas helleri</name>
    <dbReference type="NCBI Taxonomy" id="1608996"/>
    <lineage>
        <taxon>Bacteria</taxon>
        <taxon>Pseudomonadati</taxon>
        <taxon>Pseudomonadota</taxon>
        <taxon>Gammaproteobacteria</taxon>
        <taxon>Pseudomonadales</taxon>
        <taxon>Pseudomonadaceae</taxon>
        <taxon>Pseudomonas</taxon>
    </lineage>
</organism>
<protein>
    <submittedName>
        <fullName evidence="1">Uncharacterized protein</fullName>
    </submittedName>
</protein>
<dbReference type="Proteomes" id="UP000470186">
    <property type="component" value="Unassembled WGS sequence"/>
</dbReference>
<comment type="caution">
    <text evidence="1">The sequence shown here is derived from an EMBL/GenBank/DDBJ whole genome shotgun (WGS) entry which is preliminary data.</text>
</comment>
<accession>A0A7X1Y4X0</accession>